<organism evidence="1 2">
    <name type="scientific">Stenomitos frigidus ULC18</name>
    <dbReference type="NCBI Taxonomy" id="2107698"/>
    <lineage>
        <taxon>Bacteria</taxon>
        <taxon>Bacillati</taxon>
        <taxon>Cyanobacteriota</taxon>
        <taxon>Cyanophyceae</taxon>
        <taxon>Leptolyngbyales</taxon>
        <taxon>Leptolyngbyaceae</taxon>
        <taxon>Stenomitos</taxon>
    </lineage>
</organism>
<dbReference type="Gene3D" id="3.30.565.40">
    <property type="entry name" value="Fervidobacterium nodosum Rt17-B1 like"/>
    <property type="match status" value="1"/>
</dbReference>
<comment type="caution">
    <text evidence="1">The sequence shown here is derived from an EMBL/GenBank/DDBJ whole genome shotgun (WGS) entry which is preliminary data.</text>
</comment>
<sequence length="287" mass="31856">MKFSLFFVLLMAGGQVLLGSLLPLNAHGLSSTNPLEMALGAVAIDRVSLSPKPPSNDRVRLETKTVTLIRGKKGQEYPNYKEATIKYPQVTGLADQALLQNIQSAVSLKSVFGQSLEELRTEFLESWWLSEIDYAVNYNQNSLLDVTFTISGVGAYPSTYEKHRLVSLKTGKVLRATDVFKMQAFGTIAVMVNKAMQAEMKEAIANGDKEGADLRDQLSKQRFQIRNLNSFSISDQGITFRYDFDFPHVMKALEPAGRYFFSYQQLKPYIKPDGALGFVLSSAGTKG</sequence>
<dbReference type="OrthoDB" id="881574at2"/>
<reference evidence="2" key="1">
    <citation type="submission" date="2018-02" db="EMBL/GenBank/DDBJ databases">
        <authorList>
            <person name="Moore K."/>
            <person name="Momper L."/>
        </authorList>
    </citation>
    <scope>NUCLEOTIDE SEQUENCE [LARGE SCALE GENOMIC DNA]</scope>
    <source>
        <strain evidence="2">ULC18</strain>
    </source>
</reference>
<protein>
    <recommendedName>
        <fullName evidence="3">DUF3298 domain-containing protein</fullName>
    </recommendedName>
</protein>
<gene>
    <name evidence="1" type="ORF">C7B82_20955</name>
</gene>
<accession>A0A2T1DZQ3</accession>
<name>A0A2T1DZQ3_9CYAN</name>
<dbReference type="AlphaFoldDB" id="A0A2T1DZQ3"/>
<evidence type="ECO:0000313" key="1">
    <source>
        <dbReference type="EMBL" id="PSB25977.1"/>
    </source>
</evidence>
<dbReference type="EMBL" id="PVWK01000117">
    <property type="protein sequence ID" value="PSB25977.1"/>
    <property type="molecule type" value="Genomic_DNA"/>
</dbReference>
<dbReference type="RefSeq" id="WP_106258308.1">
    <property type="nucleotide sequence ID" value="NZ_CAWNSW010000166.1"/>
</dbReference>
<evidence type="ECO:0000313" key="2">
    <source>
        <dbReference type="Proteomes" id="UP000239576"/>
    </source>
</evidence>
<dbReference type="Proteomes" id="UP000239576">
    <property type="component" value="Unassembled WGS sequence"/>
</dbReference>
<keyword evidence="2" id="KW-1185">Reference proteome</keyword>
<proteinExistence type="predicted"/>
<evidence type="ECO:0008006" key="3">
    <source>
        <dbReference type="Google" id="ProtNLM"/>
    </source>
</evidence>
<reference evidence="1 2" key="2">
    <citation type="submission" date="2018-03" db="EMBL/GenBank/DDBJ databases">
        <title>The ancient ancestry and fast evolution of plastids.</title>
        <authorList>
            <person name="Moore K.R."/>
            <person name="Magnabosco C."/>
            <person name="Momper L."/>
            <person name="Gold D.A."/>
            <person name="Bosak T."/>
            <person name="Fournier G.P."/>
        </authorList>
    </citation>
    <scope>NUCLEOTIDE SEQUENCE [LARGE SCALE GENOMIC DNA]</scope>
    <source>
        <strain evidence="1 2">ULC18</strain>
    </source>
</reference>